<accession>A0A9N9NGF3</accession>
<proteinExistence type="predicted"/>
<gene>
    <name evidence="1" type="ORF">CPELLU_LOCUS13448</name>
</gene>
<dbReference type="Proteomes" id="UP000789759">
    <property type="component" value="Unassembled WGS sequence"/>
</dbReference>
<evidence type="ECO:0000313" key="1">
    <source>
        <dbReference type="EMBL" id="CAG8730233.1"/>
    </source>
</evidence>
<organism evidence="1 2">
    <name type="scientific">Cetraspora pellucida</name>
    <dbReference type="NCBI Taxonomy" id="1433469"/>
    <lineage>
        <taxon>Eukaryota</taxon>
        <taxon>Fungi</taxon>
        <taxon>Fungi incertae sedis</taxon>
        <taxon>Mucoromycota</taxon>
        <taxon>Glomeromycotina</taxon>
        <taxon>Glomeromycetes</taxon>
        <taxon>Diversisporales</taxon>
        <taxon>Gigasporaceae</taxon>
        <taxon>Cetraspora</taxon>
    </lineage>
</organism>
<reference evidence="1" key="1">
    <citation type="submission" date="2021-06" db="EMBL/GenBank/DDBJ databases">
        <authorList>
            <person name="Kallberg Y."/>
            <person name="Tangrot J."/>
            <person name="Rosling A."/>
        </authorList>
    </citation>
    <scope>NUCLEOTIDE SEQUENCE</scope>
    <source>
        <strain evidence="1">FL966</strain>
    </source>
</reference>
<evidence type="ECO:0000313" key="2">
    <source>
        <dbReference type="Proteomes" id="UP000789759"/>
    </source>
</evidence>
<protein>
    <submittedName>
        <fullName evidence="1">3217_t:CDS:1</fullName>
    </submittedName>
</protein>
<name>A0A9N9NGF3_9GLOM</name>
<comment type="caution">
    <text evidence="1">The sequence shown here is derived from an EMBL/GenBank/DDBJ whole genome shotgun (WGS) entry which is preliminary data.</text>
</comment>
<sequence length="121" mass="14287">MHQNVRPIYKIKKKKLEEKDQIKKKEKKCIEALKIILKILENISLNNKDKIEKLVYLSSKIRQLIPAILNAYANFDKFVEKLHITECEAPVQKWVQEEVLESLPENGVKEEQNKHLIIVKN</sequence>
<dbReference type="AlphaFoldDB" id="A0A9N9NGF3"/>
<keyword evidence="2" id="KW-1185">Reference proteome</keyword>
<dbReference type="EMBL" id="CAJVQA010014294">
    <property type="protein sequence ID" value="CAG8730233.1"/>
    <property type="molecule type" value="Genomic_DNA"/>
</dbReference>